<dbReference type="Gene3D" id="2.40.170.20">
    <property type="entry name" value="TonB-dependent receptor, beta-barrel domain"/>
    <property type="match status" value="1"/>
</dbReference>
<evidence type="ECO:0000256" key="1">
    <source>
        <dbReference type="ARBA" id="ARBA00004571"/>
    </source>
</evidence>
<dbReference type="NCBIfam" id="TIGR04057">
    <property type="entry name" value="SusC_RagA_signa"/>
    <property type="match status" value="1"/>
</dbReference>
<comment type="caution">
    <text evidence="10">The sequence shown here is derived from an EMBL/GenBank/DDBJ whole genome shotgun (WGS) entry which is preliminary data.</text>
</comment>
<dbReference type="PROSITE" id="PS52016">
    <property type="entry name" value="TONB_DEPENDENT_REC_3"/>
    <property type="match status" value="1"/>
</dbReference>
<name>A0ABV9SWV2_9BACT</name>
<dbReference type="SUPFAM" id="SSF49464">
    <property type="entry name" value="Carboxypeptidase regulatory domain-like"/>
    <property type="match status" value="1"/>
</dbReference>
<accession>A0ABV9SWV2</accession>
<evidence type="ECO:0000256" key="4">
    <source>
        <dbReference type="ARBA" id="ARBA00022692"/>
    </source>
</evidence>
<comment type="similarity">
    <text evidence="8">Belongs to the TonB-dependent receptor family.</text>
</comment>
<comment type="subcellular location">
    <subcellularLocation>
        <location evidence="1 8">Cell outer membrane</location>
        <topology evidence="1 8">Multi-pass membrane protein</topology>
    </subcellularLocation>
</comment>
<dbReference type="Pfam" id="PF13715">
    <property type="entry name" value="CarbopepD_reg_2"/>
    <property type="match status" value="1"/>
</dbReference>
<dbReference type="InterPro" id="IPR012910">
    <property type="entry name" value="Plug_dom"/>
</dbReference>
<reference evidence="11" key="1">
    <citation type="journal article" date="2019" name="Int. J. Syst. Evol. Microbiol.">
        <title>The Global Catalogue of Microorganisms (GCM) 10K type strain sequencing project: providing services to taxonomists for standard genome sequencing and annotation.</title>
        <authorList>
            <consortium name="The Broad Institute Genomics Platform"/>
            <consortium name="The Broad Institute Genome Sequencing Center for Infectious Disease"/>
            <person name="Wu L."/>
            <person name="Ma J."/>
        </authorList>
    </citation>
    <scope>NUCLEOTIDE SEQUENCE [LARGE SCALE GENOMIC DNA]</scope>
    <source>
        <strain evidence="11">CGMCC 4.7466</strain>
    </source>
</reference>
<evidence type="ECO:0000259" key="9">
    <source>
        <dbReference type="Pfam" id="PF07715"/>
    </source>
</evidence>
<evidence type="ECO:0000313" key="11">
    <source>
        <dbReference type="Proteomes" id="UP001595818"/>
    </source>
</evidence>
<keyword evidence="5" id="KW-0732">Signal</keyword>
<keyword evidence="11" id="KW-1185">Reference proteome</keyword>
<keyword evidence="7 8" id="KW-0998">Cell outer membrane</keyword>
<keyword evidence="6 8" id="KW-0472">Membrane</keyword>
<dbReference type="InterPro" id="IPR008969">
    <property type="entry name" value="CarboxyPept-like_regulatory"/>
</dbReference>
<sequence>MKNLIRFVIHMTKLFTYAFLVQCISMSFLFGNNGNAQVKDIEDVMIQISLQDIDVKKAFNRIERVSGFNFVYSAEELNNIPKVNAGGEVQSVYEVLKSIAAQTGLEFRQMNQNIHVRKKENIGEEKEESSLSEEVVRITVTGLVTDEKGEPLPGATIIVEGSPIGTVTDIDGKFSIEADEGAVLVFSFVGFETQRITVGTSSVLSVRMIMDSRALDEVVVVGYGEQRKVTFTGSVTSVGGDEIRTAPVTNVSNSLVGRLPGLSSVTRSGEPGNDDSIIRIRGTNTLGNNSALVVVDGIPGRSLARIDPNSVESITVLKDASAAIYGAQAANGVILITTKRGKTGKPVIELNSNFGWNQPTVLPEMANAEQYLTMLNEIDTYRNRPPRFSEQEINDFRVGTDPWLHPDTDWFGEVLRPWAPQSYHTLTASGGNESVNYFLMLGAKGQDGYYYNSATRYDQYDFRSNLDGKISDYVRIGFDIAGRQEKRNFPTRSAGNIFRMIMRGKPNMHAHWPDGSPGPDIEYGDNPAVITTDATGYDLRNLYNLQTTLRLNIDAPWIEGLSFNGNVGFDQTFTMQKRFETPWFLYSWDGNTYTPDGTPELVRGQRGFNDPRLSENMGADRHVLVNGMLNYNKDFDENHSMRLMVGIESRTGFGNNLSAFRRFFVSTAVDQMFAGGNAERDNSGSAYQNARLNYFGRFNYEYGGKYLAEFVWRYDGSYIFPQGSRFGFFPGISVGWRISEEDFWKSSMPNADHFKIRASYGQTGNDRIDEWQYMASYGFGNIPYIFGVDQEHQALRELRIPNPNVTWEVADQYNAGIELGFFNSRLTMEADFFYNYRSQILWWRNASIPASTGLTLPRENIGEVSNRGFDFITTYNGNAGDFTYQISANAGYAYNRVEFWDESPGAPEYQQTTGRPIPTNPFNPNQDLYYQSVGIFRDQAQIDNTPHWPGARPGDIIFADVNGDGVIDANDRVRNDRNNIPRFTGGLNLSAQWKGFDLAVLFQGAAGAVRYVNTESGEIGNFLRDFAENRWTPENPDSSYPRTFNRSDEYWMNQRNTFWLHSTDYIRLKNLEVGYNLPAFVSEKLGVQNFRLYLSGFNLLTYSPDLKNFDPESDSASGQSYPLQRVINTGLTLTF</sequence>
<dbReference type="RefSeq" id="WP_377061811.1">
    <property type="nucleotide sequence ID" value="NZ_JBHSJJ010000002.1"/>
</dbReference>
<evidence type="ECO:0000313" key="10">
    <source>
        <dbReference type="EMBL" id="MFC4870868.1"/>
    </source>
</evidence>
<proteinExistence type="inferred from homology"/>
<organism evidence="10 11">
    <name type="scientific">Negadavirga shengliensis</name>
    <dbReference type="NCBI Taxonomy" id="1389218"/>
    <lineage>
        <taxon>Bacteria</taxon>
        <taxon>Pseudomonadati</taxon>
        <taxon>Bacteroidota</taxon>
        <taxon>Cytophagia</taxon>
        <taxon>Cytophagales</taxon>
        <taxon>Cyclobacteriaceae</taxon>
        <taxon>Negadavirga</taxon>
    </lineage>
</organism>
<evidence type="ECO:0000256" key="3">
    <source>
        <dbReference type="ARBA" id="ARBA00022452"/>
    </source>
</evidence>
<dbReference type="Gene3D" id="2.170.130.10">
    <property type="entry name" value="TonB-dependent receptor, plug domain"/>
    <property type="match status" value="1"/>
</dbReference>
<dbReference type="Pfam" id="PF07715">
    <property type="entry name" value="Plug"/>
    <property type="match status" value="1"/>
</dbReference>
<dbReference type="InterPro" id="IPR023997">
    <property type="entry name" value="TonB-dep_OMP_SusC/RagA_CS"/>
</dbReference>
<evidence type="ECO:0000256" key="6">
    <source>
        <dbReference type="ARBA" id="ARBA00023136"/>
    </source>
</evidence>
<dbReference type="InterPro" id="IPR023996">
    <property type="entry name" value="TonB-dep_OMP_SusC/RagA"/>
</dbReference>
<keyword evidence="4 8" id="KW-0812">Transmembrane</keyword>
<evidence type="ECO:0000256" key="7">
    <source>
        <dbReference type="ARBA" id="ARBA00023237"/>
    </source>
</evidence>
<dbReference type="InterPro" id="IPR037066">
    <property type="entry name" value="Plug_dom_sf"/>
</dbReference>
<gene>
    <name evidence="10" type="ORF">ACFPFU_04160</name>
</gene>
<protein>
    <submittedName>
        <fullName evidence="10">TonB-dependent receptor</fullName>
    </submittedName>
</protein>
<dbReference type="SUPFAM" id="SSF56935">
    <property type="entry name" value="Porins"/>
    <property type="match status" value="1"/>
</dbReference>
<evidence type="ECO:0000256" key="2">
    <source>
        <dbReference type="ARBA" id="ARBA00022448"/>
    </source>
</evidence>
<feature type="domain" description="TonB-dependent receptor plug" evidence="9">
    <location>
        <begin position="230"/>
        <end position="333"/>
    </location>
</feature>
<evidence type="ECO:0000256" key="8">
    <source>
        <dbReference type="PROSITE-ProRule" id="PRU01360"/>
    </source>
</evidence>
<dbReference type="PANTHER" id="PTHR30069">
    <property type="entry name" value="TONB-DEPENDENT OUTER MEMBRANE RECEPTOR"/>
    <property type="match status" value="1"/>
</dbReference>
<dbReference type="EMBL" id="JBHSJJ010000002">
    <property type="protein sequence ID" value="MFC4870868.1"/>
    <property type="molecule type" value="Genomic_DNA"/>
</dbReference>
<dbReference type="Gene3D" id="2.60.40.1120">
    <property type="entry name" value="Carboxypeptidase-like, regulatory domain"/>
    <property type="match status" value="1"/>
</dbReference>
<keyword evidence="2 8" id="KW-0813">Transport</keyword>
<dbReference type="NCBIfam" id="TIGR04056">
    <property type="entry name" value="OMP_RagA_SusC"/>
    <property type="match status" value="1"/>
</dbReference>
<keyword evidence="10" id="KW-0675">Receptor</keyword>
<dbReference type="InterPro" id="IPR036942">
    <property type="entry name" value="Beta-barrel_TonB_sf"/>
</dbReference>
<evidence type="ECO:0000256" key="5">
    <source>
        <dbReference type="ARBA" id="ARBA00022729"/>
    </source>
</evidence>
<keyword evidence="3 8" id="KW-1134">Transmembrane beta strand</keyword>
<dbReference type="Proteomes" id="UP001595818">
    <property type="component" value="Unassembled WGS sequence"/>
</dbReference>
<dbReference type="PANTHER" id="PTHR30069:SF29">
    <property type="entry name" value="HEMOGLOBIN AND HEMOGLOBIN-HAPTOGLOBIN-BINDING PROTEIN 1-RELATED"/>
    <property type="match status" value="1"/>
</dbReference>
<dbReference type="InterPro" id="IPR039426">
    <property type="entry name" value="TonB-dep_rcpt-like"/>
</dbReference>